<proteinExistence type="predicted"/>
<sequence>MNWIENLLILVGISLDIFAGMECQGSLVAKIDKKHLTLVCGLIAIWQLAALYIGNVLAGLLYINDLARNERFIGTVIAAVIFFCLGVRLIVKAIRNEHVNEHREENLGFKRFWRMAAVTGIYTLLTGIAFGFLETNLMVILIMIVCLTIAVVIMGTYTGYHFGFEHKRKAYVGGAILLWIAGFDVVFRYAMM</sequence>
<dbReference type="AlphaFoldDB" id="A0A174E188"/>
<protein>
    <recommendedName>
        <fullName evidence="10">Mn2+ efflux pump MntP</fullName>
    </recommendedName>
</protein>
<evidence type="ECO:0000256" key="1">
    <source>
        <dbReference type="ARBA" id="ARBA00022475"/>
    </source>
</evidence>
<dbReference type="Pfam" id="PF02659">
    <property type="entry name" value="Mntp"/>
    <property type="match status" value="1"/>
</dbReference>
<evidence type="ECO:0000313" key="8">
    <source>
        <dbReference type="Proteomes" id="UP000095395"/>
    </source>
</evidence>
<feature type="transmembrane region" description="Helical" evidence="5">
    <location>
        <begin position="6"/>
        <end position="29"/>
    </location>
</feature>
<evidence type="ECO:0000313" key="6">
    <source>
        <dbReference type="EMBL" id="CUM83077.1"/>
    </source>
</evidence>
<keyword evidence="2 5" id="KW-0812">Transmembrane</keyword>
<keyword evidence="1" id="KW-1003">Cell membrane</keyword>
<evidence type="ECO:0008006" key="10">
    <source>
        <dbReference type="Google" id="ProtNLM"/>
    </source>
</evidence>
<dbReference type="EMBL" id="CYXX01000004">
    <property type="protein sequence ID" value="CUM83077.1"/>
    <property type="molecule type" value="Genomic_DNA"/>
</dbReference>
<evidence type="ECO:0000256" key="2">
    <source>
        <dbReference type="ARBA" id="ARBA00022692"/>
    </source>
</evidence>
<dbReference type="InterPro" id="IPR003810">
    <property type="entry name" value="Mntp/YtaF"/>
</dbReference>
<evidence type="ECO:0000256" key="3">
    <source>
        <dbReference type="ARBA" id="ARBA00022989"/>
    </source>
</evidence>
<accession>A0A174E188</accession>
<evidence type="ECO:0000256" key="4">
    <source>
        <dbReference type="ARBA" id="ARBA00023136"/>
    </source>
</evidence>
<gene>
    <name evidence="7" type="ORF">ERS852392_02755</name>
    <name evidence="6" type="ORF">ERS852444_00670</name>
</gene>
<dbReference type="RefSeq" id="WP_055167893.1">
    <property type="nucleotide sequence ID" value="NZ_CYXX01000004.1"/>
</dbReference>
<dbReference type="EMBL" id="CYYR01000021">
    <property type="protein sequence ID" value="CUO30065.1"/>
    <property type="molecule type" value="Genomic_DNA"/>
</dbReference>
<dbReference type="InterPro" id="IPR036259">
    <property type="entry name" value="MFS_trans_sf"/>
</dbReference>
<evidence type="ECO:0000313" key="7">
    <source>
        <dbReference type="EMBL" id="CUO30065.1"/>
    </source>
</evidence>
<dbReference type="SUPFAM" id="SSF103473">
    <property type="entry name" value="MFS general substrate transporter"/>
    <property type="match status" value="1"/>
</dbReference>
<feature type="transmembrane region" description="Helical" evidence="5">
    <location>
        <begin position="139"/>
        <end position="158"/>
    </location>
</feature>
<feature type="transmembrane region" description="Helical" evidence="5">
    <location>
        <begin position="72"/>
        <end position="91"/>
    </location>
</feature>
<keyword evidence="3 5" id="KW-1133">Transmembrane helix</keyword>
<name>A0A174E188_9FIRM</name>
<organism evidence="7 8">
    <name type="scientific">Roseburia inulinivorans</name>
    <dbReference type="NCBI Taxonomy" id="360807"/>
    <lineage>
        <taxon>Bacteria</taxon>
        <taxon>Bacillati</taxon>
        <taxon>Bacillota</taxon>
        <taxon>Clostridia</taxon>
        <taxon>Lachnospirales</taxon>
        <taxon>Lachnospiraceae</taxon>
        <taxon>Roseburia</taxon>
    </lineage>
</organism>
<dbReference type="PANTHER" id="PTHR35529:SF1">
    <property type="entry name" value="MANGANESE EFFLUX PUMP MNTP-RELATED"/>
    <property type="match status" value="1"/>
</dbReference>
<feature type="transmembrane region" description="Helical" evidence="5">
    <location>
        <begin position="170"/>
        <end position="191"/>
    </location>
</feature>
<dbReference type="Proteomes" id="UP000095395">
    <property type="component" value="Unassembled WGS sequence"/>
</dbReference>
<evidence type="ECO:0000313" key="9">
    <source>
        <dbReference type="Proteomes" id="UP000095453"/>
    </source>
</evidence>
<dbReference type="PANTHER" id="PTHR35529">
    <property type="entry name" value="MANGANESE EFFLUX PUMP MNTP-RELATED"/>
    <property type="match status" value="1"/>
</dbReference>
<feature type="transmembrane region" description="Helical" evidence="5">
    <location>
        <begin position="112"/>
        <end position="133"/>
    </location>
</feature>
<dbReference type="Proteomes" id="UP000095453">
    <property type="component" value="Unassembled WGS sequence"/>
</dbReference>
<evidence type="ECO:0000256" key="5">
    <source>
        <dbReference type="SAM" id="Phobius"/>
    </source>
</evidence>
<feature type="transmembrane region" description="Helical" evidence="5">
    <location>
        <begin position="36"/>
        <end position="60"/>
    </location>
</feature>
<reference evidence="8 9" key="1">
    <citation type="submission" date="2015-09" db="EMBL/GenBank/DDBJ databases">
        <authorList>
            <consortium name="Pathogen Informatics"/>
        </authorList>
    </citation>
    <scope>NUCLEOTIDE SEQUENCE [LARGE SCALE GENOMIC DNA]</scope>
    <source>
        <strain evidence="7 8">2789STDY5608835</strain>
        <strain evidence="6 9">2789STDY5608887</strain>
    </source>
</reference>
<keyword evidence="4 5" id="KW-0472">Membrane</keyword>